<dbReference type="AlphaFoldDB" id="A0A1H4F6X7"/>
<dbReference type="EMBL" id="FNQP01000019">
    <property type="protein sequence ID" value="SEA93086.1"/>
    <property type="molecule type" value="Genomic_DNA"/>
</dbReference>
<keyword evidence="2" id="KW-1185">Reference proteome</keyword>
<gene>
    <name evidence="1" type="ORF">SAMN05660964_02850</name>
</gene>
<protein>
    <submittedName>
        <fullName evidence="1">Uncharacterized protein</fullName>
    </submittedName>
</protein>
<accession>A0A1H4F6X7</accession>
<name>A0A1H4F6X7_9GAMM</name>
<dbReference type="RefSeq" id="WP_093069693.1">
    <property type="nucleotide sequence ID" value="NZ_FNQP01000019.1"/>
</dbReference>
<dbReference type="Proteomes" id="UP000199397">
    <property type="component" value="Unassembled WGS sequence"/>
</dbReference>
<sequence>MEGSDVIDLKQWATYALTTTQQGLLDKLPATLRKRVKQRLAESLGIAARQQLSYCIRAGISSRMLQHIVATEHDQLAVKEEQDTLLRRLLLAGASLAMLQTLLGIQGNRIK</sequence>
<proteinExistence type="predicted"/>
<organism evidence="1 2">
    <name type="scientific">Thiothrix caldifontis</name>
    <dbReference type="NCBI Taxonomy" id="525918"/>
    <lineage>
        <taxon>Bacteria</taxon>
        <taxon>Pseudomonadati</taxon>
        <taxon>Pseudomonadota</taxon>
        <taxon>Gammaproteobacteria</taxon>
        <taxon>Thiotrichales</taxon>
        <taxon>Thiotrichaceae</taxon>
        <taxon>Thiothrix</taxon>
    </lineage>
</organism>
<evidence type="ECO:0000313" key="1">
    <source>
        <dbReference type="EMBL" id="SEA93086.1"/>
    </source>
</evidence>
<evidence type="ECO:0000313" key="2">
    <source>
        <dbReference type="Proteomes" id="UP000199397"/>
    </source>
</evidence>
<reference evidence="1 2" key="1">
    <citation type="submission" date="2016-10" db="EMBL/GenBank/DDBJ databases">
        <authorList>
            <person name="de Groot N.N."/>
        </authorList>
    </citation>
    <scope>NUCLEOTIDE SEQUENCE [LARGE SCALE GENOMIC DNA]</scope>
    <source>
        <strain evidence="1 2">DSM 21228</strain>
    </source>
</reference>